<feature type="region of interest" description="Disordered" evidence="4">
    <location>
        <begin position="40"/>
        <end position="80"/>
    </location>
</feature>
<comment type="caution">
    <text evidence="7">The sequence shown here is derived from an EMBL/GenBank/DDBJ whole genome shotgun (WGS) entry which is preliminary data.</text>
</comment>
<dbReference type="Gene3D" id="2.40.50.140">
    <property type="entry name" value="Nucleic acid-binding proteins"/>
    <property type="match status" value="1"/>
</dbReference>
<evidence type="ECO:0000313" key="9">
    <source>
        <dbReference type="Proteomes" id="UP000265716"/>
    </source>
</evidence>
<feature type="compositionally biased region" description="Basic and acidic residues" evidence="4">
    <location>
        <begin position="156"/>
        <end position="167"/>
    </location>
</feature>
<dbReference type="PROSITE" id="PS50886">
    <property type="entry name" value="TRBD"/>
    <property type="match status" value="1"/>
</dbReference>
<dbReference type="VEuPathDB" id="FungiDB:H257_11830"/>
<accession>A0A397DSP3</accession>
<evidence type="ECO:0000256" key="4">
    <source>
        <dbReference type="SAM" id="MobiDB-lite"/>
    </source>
</evidence>
<dbReference type="InterPro" id="IPR051270">
    <property type="entry name" value="Tyrosine-tRNA_ligase_regulator"/>
</dbReference>
<evidence type="ECO:0000313" key="6">
    <source>
        <dbReference type="EMBL" id="RHY24504.1"/>
    </source>
</evidence>
<proteinExistence type="predicted"/>
<dbReference type="InterPro" id="IPR012340">
    <property type="entry name" value="NA-bd_OB-fold"/>
</dbReference>
<dbReference type="EMBL" id="QUSZ01001845">
    <property type="protein sequence ID" value="RHY24504.1"/>
    <property type="molecule type" value="Genomic_DNA"/>
</dbReference>
<organism evidence="7 9">
    <name type="scientific">Aphanomyces astaci</name>
    <name type="common">Crayfish plague agent</name>
    <dbReference type="NCBI Taxonomy" id="112090"/>
    <lineage>
        <taxon>Eukaryota</taxon>
        <taxon>Sar</taxon>
        <taxon>Stramenopiles</taxon>
        <taxon>Oomycota</taxon>
        <taxon>Saprolegniomycetes</taxon>
        <taxon>Saprolegniales</taxon>
        <taxon>Verrucalvaceae</taxon>
        <taxon>Aphanomyces</taxon>
    </lineage>
</organism>
<dbReference type="PANTHER" id="PTHR11586:SF33">
    <property type="entry name" value="AMINOACYL TRNA SYNTHASE COMPLEX-INTERACTING MULTIFUNCTIONAL PROTEIN 1"/>
    <property type="match status" value="1"/>
</dbReference>
<dbReference type="Pfam" id="PF01588">
    <property type="entry name" value="tRNA_bind"/>
    <property type="match status" value="1"/>
</dbReference>
<evidence type="ECO:0000256" key="3">
    <source>
        <dbReference type="PROSITE-ProRule" id="PRU00209"/>
    </source>
</evidence>
<dbReference type="VEuPathDB" id="FungiDB:H257_11831"/>
<keyword evidence="2 3" id="KW-0694">RNA-binding</keyword>
<dbReference type="SUPFAM" id="SSF50249">
    <property type="entry name" value="Nucleic acid-binding proteins"/>
    <property type="match status" value="1"/>
</dbReference>
<dbReference type="GO" id="GO:0000049">
    <property type="term" value="F:tRNA binding"/>
    <property type="evidence" value="ECO:0007669"/>
    <property type="project" value="UniProtKB-UniRule"/>
</dbReference>
<evidence type="ECO:0000313" key="8">
    <source>
        <dbReference type="Proteomes" id="UP000265427"/>
    </source>
</evidence>
<dbReference type="Proteomes" id="UP000265427">
    <property type="component" value="Unassembled WGS sequence"/>
</dbReference>
<dbReference type="CDD" id="cd02799">
    <property type="entry name" value="tRNA_bind_EMAP-II_like"/>
    <property type="match status" value="1"/>
</dbReference>
<evidence type="ECO:0000256" key="1">
    <source>
        <dbReference type="ARBA" id="ARBA00022555"/>
    </source>
</evidence>
<dbReference type="Proteomes" id="UP000265716">
    <property type="component" value="Unassembled WGS sequence"/>
</dbReference>
<protein>
    <recommendedName>
        <fullName evidence="5">tRNA-binding domain-containing protein</fullName>
    </recommendedName>
</protein>
<dbReference type="EMBL" id="QUTC01003362">
    <property type="protein sequence ID" value="RHY70413.1"/>
    <property type="molecule type" value="Genomic_DNA"/>
</dbReference>
<evidence type="ECO:0000313" key="7">
    <source>
        <dbReference type="EMBL" id="RHY70413.1"/>
    </source>
</evidence>
<feature type="domain" description="TRNA-binding" evidence="5">
    <location>
        <begin position="180"/>
        <end position="286"/>
    </location>
</feature>
<feature type="region of interest" description="Disordered" evidence="4">
    <location>
        <begin position="138"/>
        <end position="174"/>
    </location>
</feature>
<sequence length="321" mass="35368">MDNIFTGETCEQATEKHNLRMDYAAVLQEQIRLQNAKKEQIKQQKLDEQRLEREEMTNVSPRDQTMPKDVYRRQHSRPATPVAEDIEQELGMDAGNNNQLESSSSFVAVTIPEKHTKEPRGGGMELQVIATLESNLGLAPNEPVDKPKSPKAQAPAKREKKEKKEKAPVAAAAPAEEQAEITKLDIRVGKIVNVWKHETADKLYCEEIDVGEDAPRQIASGLVKHYTLEQMQGRLVLVMCNLKARNLVGFKSHGMVLCAVATNADGSESIAFVEPPAGAVVGERVTYDGLTGGEPWTPAQVEKKKVLVSAGEVRLLKQAAS</sequence>
<evidence type="ECO:0000259" key="5">
    <source>
        <dbReference type="PROSITE" id="PS50886"/>
    </source>
</evidence>
<dbReference type="AlphaFoldDB" id="A0A397DSP3"/>
<keyword evidence="1 3" id="KW-0820">tRNA-binding</keyword>
<evidence type="ECO:0000256" key="2">
    <source>
        <dbReference type="ARBA" id="ARBA00022884"/>
    </source>
</evidence>
<gene>
    <name evidence="6" type="ORF">DYB36_002490</name>
    <name evidence="7" type="ORF">DYB38_008230</name>
</gene>
<dbReference type="InterPro" id="IPR002547">
    <property type="entry name" value="tRNA-bd_dom"/>
</dbReference>
<name>A0A397DSP3_APHAT</name>
<dbReference type="PANTHER" id="PTHR11586">
    <property type="entry name" value="TRNA-AMINOACYLATION COFACTOR ARC1 FAMILY MEMBER"/>
    <property type="match status" value="1"/>
</dbReference>
<feature type="compositionally biased region" description="Basic and acidic residues" evidence="4">
    <location>
        <begin position="40"/>
        <end position="56"/>
    </location>
</feature>
<reference evidence="8 9" key="1">
    <citation type="submission" date="2018-08" db="EMBL/GenBank/DDBJ databases">
        <title>Aphanomyces genome sequencing and annotation.</title>
        <authorList>
            <person name="Minardi D."/>
            <person name="Oidtmann B."/>
            <person name="Van Der Giezen M."/>
            <person name="Studholme D.J."/>
        </authorList>
    </citation>
    <scope>NUCLEOTIDE SEQUENCE [LARGE SCALE GENOMIC DNA]</scope>
    <source>
        <strain evidence="6 8">Kv</strain>
        <strain evidence="7 9">SA</strain>
    </source>
</reference>